<gene>
    <name evidence="4" type="ORF">ACFQNF_03960</name>
</gene>
<feature type="domain" description="4'-phosphopantetheinyl transferase" evidence="3">
    <location>
        <begin position="101"/>
        <end position="196"/>
    </location>
</feature>
<dbReference type="PANTHER" id="PTHR12215:SF10">
    <property type="entry name" value="L-AMINOADIPATE-SEMIALDEHYDE DEHYDROGENASE-PHOSPHOPANTETHEINYL TRANSFERASE"/>
    <property type="match status" value="1"/>
</dbReference>
<dbReference type="SUPFAM" id="SSF56214">
    <property type="entry name" value="4'-phosphopantetheinyl transferase"/>
    <property type="match status" value="2"/>
</dbReference>
<evidence type="ECO:0000256" key="2">
    <source>
        <dbReference type="ARBA" id="ARBA00022679"/>
    </source>
</evidence>
<keyword evidence="5" id="KW-1185">Reference proteome</keyword>
<dbReference type="EMBL" id="JBHTBQ010000006">
    <property type="protein sequence ID" value="MFC7419027.1"/>
    <property type="molecule type" value="Genomic_DNA"/>
</dbReference>
<dbReference type="Gene3D" id="3.90.470.20">
    <property type="entry name" value="4'-phosphopantetheinyl transferase domain"/>
    <property type="match status" value="2"/>
</dbReference>
<dbReference type="Proteomes" id="UP001596473">
    <property type="component" value="Unassembled WGS sequence"/>
</dbReference>
<dbReference type="Pfam" id="PF01648">
    <property type="entry name" value="ACPS"/>
    <property type="match status" value="1"/>
</dbReference>
<keyword evidence="2 4" id="KW-0808">Transferase</keyword>
<dbReference type="InterPro" id="IPR008278">
    <property type="entry name" value="4-PPantetheinyl_Trfase_dom"/>
</dbReference>
<sequence length="222" mass="24762">MLKIWRVTLDDPAHLDPPRLAALDQQEHLRWQSLRKALDARRYAAAHTALRSILASELACSPSDIQYSNNDWGKPFLECGPAFSLSHSGPLALIALQADLPLGIDIELHSKETSPDWFTDCWSPAELRRMHQPLNAAQALRLWVRKEAVLKAVGRGLHLPMSQVVLPLGESQRLRAMSHCEGQNTLWHLYDLDAGAGALAALASRQLYSADELRLVDWSPRG</sequence>
<dbReference type="RefSeq" id="WP_380186252.1">
    <property type="nucleotide sequence ID" value="NZ_JBHTBQ010000006.1"/>
</dbReference>
<dbReference type="GO" id="GO:0016740">
    <property type="term" value="F:transferase activity"/>
    <property type="evidence" value="ECO:0007669"/>
    <property type="project" value="UniProtKB-KW"/>
</dbReference>
<accession>A0ABW2QTD7</accession>
<evidence type="ECO:0000313" key="5">
    <source>
        <dbReference type="Proteomes" id="UP001596473"/>
    </source>
</evidence>
<comment type="similarity">
    <text evidence="1">Belongs to the P-Pant transferase superfamily. Gsp/Sfp/HetI/AcpT family.</text>
</comment>
<evidence type="ECO:0000313" key="4">
    <source>
        <dbReference type="EMBL" id="MFC7419027.1"/>
    </source>
</evidence>
<evidence type="ECO:0000259" key="3">
    <source>
        <dbReference type="Pfam" id="PF01648"/>
    </source>
</evidence>
<proteinExistence type="inferred from homology"/>
<reference evidence="5" key="1">
    <citation type="journal article" date="2019" name="Int. J. Syst. Evol. Microbiol.">
        <title>The Global Catalogue of Microorganisms (GCM) 10K type strain sequencing project: providing services to taxonomists for standard genome sequencing and annotation.</title>
        <authorList>
            <consortium name="The Broad Institute Genomics Platform"/>
            <consortium name="The Broad Institute Genome Sequencing Center for Infectious Disease"/>
            <person name="Wu L."/>
            <person name="Ma J."/>
        </authorList>
    </citation>
    <scope>NUCLEOTIDE SEQUENCE [LARGE SCALE GENOMIC DNA]</scope>
    <source>
        <strain evidence="5">CCUG 62945</strain>
    </source>
</reference>
<dbReference type="InterPro" id="IPR037143">
    <property type="entry name" value="4-PPantetheinyl_Trfase_dom_sf"/>
</dbReference>
<evidence type="ECO:0000256" key="1">
    <source>
        <dbReference type="ARBA" id="ARBA00010990"/>
    </source>
</evidence>
<comment type="caution">
    <text evidence="4">The sequence shown here is derived from an EMBL/GenBank/DDBJ whole genome shotgun (WGS) entry which is preliminary data.</text>
</comment>
<organism evidence="4 5">
    <name type="scientific">Iodobacter arcticus</name>
    <dbReference type="NCBI Taxonomy" id="590593"/>
    <lineage>
        <taxon>Bacteria</taxon>
        <taxon>Pseudomonadati</taxon>
        <taxon>Pseudomonadota</taxon>
        <taxon>Betaproteobacteria</taxon>
        <taxon>Neisseriales</taxon>
        <taxon>Chitinibacteraceae</taxon>
        <taxon>Iodobacter</taxon>
    </lineage>
</organism>
<dbReference type="PANTHER" id="PTHR12215">
    <property type="entry name" value="PHOSPHOPANTETHEINE TRANSFERASE"/>
    <property type="match status" value="1"/>
</dbReference>
<name>A0ABW2QTD7_9NEIS</name>
<dbReference type="InterPro" id="IPR050559">
    <property type="entry name" value="P-Pant_transferase_sf"/>
</dbReference>
<protein>
    <submittedName>
        <fullName evidence="4">4'-phosphopantetheinyl transferase family protein</fullName>
    </submittedName>
</protein>